<dbReference type="Gene3D" id="3.40.50.360">
    <property type="match status" value="1"/>
</dbReference>
<keyword evidence="3 6" id="KW-0560">Oxidoreductase</keyword>
<gene>
    <name evidence="7" type="primary">azoR1</name>
    <name evidence="6" type="synonym">azoR</name>
    <name evidence="7" type="ORF">WYH_00142</name>
</gene>
<dbReference type="RefSeq" id="WP_046902299.1">
    <property type="nucleotide sequence ID" value="NZ_CP011452.2"/>
</dbReference>
<evidence type="ECO:0000313" key="8">
    <source>
        <dbReference type="Proteomes" id="UP000034392"/>
    </source>
</evidence>
<keyword evidence="1 6" id="KW-0285">Flavoprotein</keyword>
<comment type="cofactor">
    <cofactor evidence="6">
        <name>FMN</name>
        <dbReference type="ChEBI" id="CHEBI:58210"/>
    </cofactor>
    <text evidence="6">Binds 1 FMN per subunit.</text>
</comment>
<dbReference type="Proteomes" id="UP000034392">
    <property type="component" value="Chromosome"/>
</dbReference>
<keyword evidence="4 6" id="KW-0520">NAD</keyword>
<evidence type="ECO:0000256" key="1">
    <source>
        <dbReference type="ARBA" id="ARBA00022630"/>
    </source>
</evidence>
<proteinExistence type="inferred from homology"/>
<dbReference type="EMBL" id="CP011452">
    <property type="protein sequence ID" value="AKH41208.1"/>
    <property type="molecule type" value="Genomic_DNA"/>
</dbReference>
<comment type="similarity">
    <text evidence="6">Belongs to the azoreductase type 1 family.</text>
</comment>
<dbReference type="PATRIC" id="fig|1267766.3.peg.145"/>
<comment type="subunit">
    <text evidence="6">Homodimer.</text>
</comment>
<dbReference type="InterPro" id="IPR003680">
    <property type="entry name" value="Flavodoxin_fold"/>
</dbReference>
<protein>
    <recommendedName>
        <fullName evidence="6">FMN dependent NADH:quinone oxidoreductase</fullName>
        <ecNumber evidence="6">1.6.5.-</ecNumber>
    </recommendedName>
    <alternativeName>
        <fullName evidence="6">Azo-dye reductase</fullName>
    </alternativeName>
    <alternativeName>
        <fullName evidence="6">FMN-dependent NADH-azo compound oxidoreductase</fullName>
    </alternativeName>
    <alternativeName>
        <fullName evidence="6">FMN-dependent NADH-azoreductase</fullName>
        <ecNumber evidence="6">1.7.1.17</ecNumber>
    </alternativeName>
</protein>
<dbReference type="InterPro" id="IPR050104">
    <property type="entry name" value="FMN-dep_NADH:Q_OxRdtase_AzoR1"/>
</dbReference>
<comment type="function">
    <text evidence="6">Also exhibits azoreductase activity. Catalyzes the reductive cleavage of the azo bond in aromatic azo compounds to the corresponding amines.</text>
</comment>
<dbReference type="KEGG" id="aay:WYH_00142"/>
<feature type="binding site" evidence="6">
    <location>
        <begin position="15"/>
        <end position="17"/>
    </location>
    <ligand>
        <name>FMN</name>
        <dbReference type="ChEBI" id="CHEBI:58210"/>
    </ligand>
</feature>
<dbReference type="GO" id="GO:0016652">
    <property type="term" value="F:oxidoreductase activity, acting on NAD(P)H as acceptor"/>
    <property type="evidence" value="ECO:0007669"/>
    <property type="project" value="UniProtKB-UniRule"/>
</dbReference>
<accession>A0A0F7KKW1</accession>
<dbReference type="SUPFAM" id="SSF52218">
    <property type="entry name" value="Flavoproteins"/>
    <property type="match status" value="1"/>
</dbReference>
<keyword evidence="8" id="KW-1185">Reference proteome</keyword>
<evidence type="ECO:0000256" key="6">
    <source>
        <dbReference type="HAMAP-Rule" id="MF_01216"/>
    </source>
</evidence>
<dbReference type="Pfam" id="PF02525">
    <property type="entry name" value="Flavodoxin_2"/>
    <property type="match status" value="1"/>
</dbReference>
<comment type="catalytic activity">
    <reaction evidence="5">
        <text>N,N-dimethyl-1,4-phenylenediamine + anthranilate + 2 NAD(+) = 2-(4-dimethylaminophenyl)diazenylbenzoate + 2 NADH + 2 H(+)</text>
        <dbReference type="Rhea" id="RHEA:55872"/>
        <dbReference type="ChEBI" id="CHEBI:15378"/>
        <dbReference type="ChEBI" id="CHEBI:15783"/>
        <dbReference type="ChEBI" id="CHEBI:16567"/>
        <dbReference type="ChEBI" id="CHEBI:57540"/>
        <dbReference type="ChEBI" id="CHEBI:57945"/>
        <dbReference type="ChEBI" id="CHEBI:71579"/>
        <dbReference type="EC" id="1.7.1.17"/>
    </reaction>
    <physiologicalReaction direction="right-to-left" evidence="5">
        <dbReference type="Rhea" id="RHEA:55874"/>
    </physiologicalReaction>
</comment>
<dbReference type="OrthoDB" id="9787136at2"/>
<dbReference type="InterPro" id="IPR023048">
    <property type="entry name" value="NADH:quinone_OxRdtase_FMN_depd"/>
</dbReference>
<reference evidence="7" key="1">
    <citation type="submission" date="2015-05" db="EMBL/GenBank/DDBJ databases">
        <title>The complete genome of Altererythrobacter atlanticus strain 26DY36.</title>
        <authorList>
            <person name="Wu Y.-H."/>
            <person name="Cheng H."/>
            <person name="Wu X.-W."/>
        </authorList>
    </citation>
    <scope>NUCLEOTIDE SEQUENCE [LARGE SCALE GENOMIC DNA]</scope>
    <source>
        <strain evidence="7">26DY36</strain>
    </source>
</reference>
<dbReference type="STRING" id="1267766.WYH_00142"/>
<feature type="binding site" evidence="6">
    <location>
        <begin position="95"/>
        <end position="98"/>
    </location>
    <ligand>
        <name>FMN</name>
        <dbReference type="ChEBI" id="CHEBI:58210"/>
    </ligand>
</feature>
<name>A0A0F7KKW1_9SPHN</name>
<dbReference type="AlphaFoldDB" id="A0A0F7KKW1"/>
<keyword evidence="2 6" id="KW-0288">FMN</keyword>
<evidence type="ECO:0000313" key="7">
    <source>
        <dbReference type="EMBL" id="AKH41208.1"/>
    </source>
</evidence>
<dbReference type="GO" id="GO:0010181">
    <property type="term" value="F:FMN binding"/>
    <property type="evidence" value="ECO:0007669"/>
    <property type="project" value="UniProtKB-UniRule"/>
</dbReference>
<comment type="function">
    <text evidence="6">Quinone reductase that provides resistance to thiol-specific stress caused by electrophilic quinones.</text>
</comment>
<dbReference type="GO" id="GO:0016655">
    <property type="term" value="F:oxidoreductase activity, acting on NAD(P)H, quinone or similar compound as acceptor"/>
    <property type="evidence" value="ECO:0007669"/>
    <property type="project" value="InterPro"/>
</dbReference>
<dbReference type="PANTHER" id="PTHR43741:SF4">
    <property type="entry name" value="FMN-DEPENDENT NADH:QUINONE OXIDOREDUCTASE"/>
    <property type="match status" value="1"/>
</dbReference>
<evidence type="ECO:0000256" key="2">
    <source>
        <dbReference type="ARBA" id="ARBA00022643"/>
    </source>
</evidence>
<evidence type="ECO:0000256" key="4">
    <source>
        <dbReference type="ARBA" id="ARBA00023027"/>
    </source>
</evidence>
<comment type="catalytic activity">
    <reaction evidence="6">
        <text>2 a quinone + NADH + H(+) = 2 a 1,4-benzosemiquinone + NAD(+)</text>
        <dbReference type="Rhea" id="RHEA:65952"/>
        <dbReference type="ChEBI" id="CHEBI:15378"/>
        <dbReference type="ChEBI" id="CHEBI:57540"/>
        <dbReference type="ChEBI" id="CHEBI:57945"/>
        <dbReference type="ChEBI" id="CHEBI:132124"/>
        <dbReference type="ChEBI" id="CHEBI:134225"/>
    </reaction>
</comment>
<dbReference type="InterPro" id="IPR029039">
    <property type="entry name" value="Flavoprotein-like_sf"/>
</dbReference>
<dbReference type="HAMAP" id="MF_01216">
    <property type="entry name" value="Azoreductase_type1"/>
    <property type="match status" value="1"/>
</dbReference>
<comment type="caution">
    <text evidence="6">Lacks conserved residue(s) required for the propagation of feature annotation.</text>
</comment>
<feature type="binding site" evidence="6">
    <location>
        <begin position="139"/>
        <end position="142"/>
    </location>
    <ligand>
        <name>FMN</name>
        <dbReference type="ChEBI" id="CHEBI:58210"/>
    </ligand>
</feature>
<dbReference type="PANTHER" id="PTHR43741">
    <property type="entry name" value="FMN-DEPENDENT NADH-AZOREDUCTASE 1"/>
    <property type="match status" value="1"/>
</dbReference>
<evidence type="ECO:0000256" key="5">
    <source>
        <dbReference type="ARBA" id="ARBA00048542"/>
    </source>
</evidence>
<dbReference type="GO" id="GO:0009055">
    <property type="term" value="F:electron transfer activity"/>
    <property type="evidence" value="ECO:0007669"/>
    <property type="project" value="UniProtKB-UniRule"/>
</dbReference>
<evidence type="ECO:0000256" key="3">
    <source>
        <dbReference type="ARBA" id="ARBA00023002"/>
    </source>
</evidence>
<sequence length="198" mass="21732">MQILRIDSATTGDSSVSRVLTQAALDHFRSKHPEARIVDRDYGKAPLPHLDDARTGAIRLPQDQHTDAMKAVFPEERAVLDEFLASDIVVIGAPMYNFTVPSQINAWMDRLGVPGVTFKYSEAGPEGLAGGRKVIVLSTRGGEYQQDGAFEHQETLMRDFFAFIGITDPVFIRAEKIGFGPEAREEAINSAKAEIASL</sequence>
<organism evidence="7 8">
    <name type="scientific">Croceibacterium atlanticum</name>
    <dbReference type="NCBI Taxonomy" id="1267766"/>
    <lineage>
        <taxon>Bacteria</taxon>
        <taxon>Pseudomonadati</taxon>
        <taxon>Pseudomonadota</taxon>
        <taxon>Alphaproteobacteria</taxon>
        <taxon>Sphingomonadales</taxon>
        <taxon>Erythrobacteraceae</taxon>
        <taxon>Croceibacterium</taxon>
    </lineage>
</organism>
<dbReference type="EC" id="1.6.5.-" evidence="6"/>
<dbReference type="EC" id="1.7.1.17" evidence="6"/>